<feature type="region of interest" description="Disordered" evidence="1">
    <location>
        <begin position="1"/>
        <end position="20"/>
    </location>
</feature>
<name>A0A8S1MYG7_9CILI</name>
<evidence type="ECO:0000256" key="1">
    <source>
        <dbReference type="SAM" id="MobiDB-lite"/>
    </source>
</evidence>
<keyword evidence="3" id="KW-1185">Reference proteome</keyword>
<reference evidence="2" key="1">
    <citation type="submission" date="2021-01" db="EMBL/GenBank/DDBJ databases">
        <authorList>
            <consortium name="Genoscope - CEA"/>
            <person name="William W."/>
        </authorList>
    </citation>
    <scope>NUCLEOTIDE SEQUENCE</scope>
</reference>
<protein>
    <submittedName>
        <fullName evidence="2">Uncharacterized protein</fullName>
    </submittedName>
</protein>
<proteinExistence type="predicted"/>
<organism evidence="2 3">
    <name type="scientific">Paramecium sonneborni</name>
    <dbReference type="NCBI Taxonomy" id="65129"/>
    <lineage>
        <taxon>Eukaryota</taxon>
        <taxon>Sar</taxon>
        <taxon>Alveolata</taxon>
        <taxon>Ciliophora</taxon>
        <taxon>Intramacronucleata</taxon>
        <taxon>Oligohymenophorea</taxon>
        <taxon>Peniculida</taxon>
        <taxon>Parameciidae</taxon>
        <taxon>Paramecium</taxon>
    </lineage>
</organism>
<dbReference type="OrthoDB" id="302034at2759"/>
<accession>A0A8S1MYG7</accession>
<comment type="caution">
    <text evidence="2">The sequence shown here is derived from an EMBL/GenBank/DDBJ whole genome shotgun (WGS) entry which is preliminary data.</text>
</comment>
<sequence length="87" mass="10160">MGSCSSKKMQTHHSLQQNSQKTYVYTQTRMTWADKYTQQPQEKIINPYNPHSLQVQYNVEVEGVVFDIIAPPDLLDDDNLEPMEEEE</sequence>
<evidence type="ECO:0000313" key="2">
    <source>
        <dbReference type="EMBL" id="CAD8084232.1"/>
    </source>
</evidence>
<dbReference type="Proteomes" id="UP000692954">
    <property type="component" value="Unassembled WGS sequence"/>
</dbReference>
<evidence type="ECO:0000313" key="3">
    <source>
        <dbReference type="Proteomes" id="UP000692954"/>
    </source>
</evidence>
<gene>
    <name evidence="2" type="ORF">PSON_ATCC_30995.1.T0460144</name>
</gene>
<dbReference type="AlphaFoldDB" id="A0A8S1MYG7"/>
<dbReference type="EMBL" id="CAJJDN010000046">
    <property type="protein sequence ID" value="CAD8084232.1"/>
    <property type="molecule type" value="Genomic_DNA"/>
</dbReference>